<evidence type="ECO:0000256" key="5">
    <source>
        <dbReference type="ARBA" id="ARBA00022989"/>
    </source>
</evidence>
<dbReference type="PANTHER" id="PTHR24221:SF614">
    <property type="entry name" value="GLUTATHIONE_L-CYSTEINE TRANSPORT SYSTEM ATP-BINDING_PERMEASE PROTEIN CYDC"/>
    <property type="match status" value="1"/>
</dbReference>
<accession>A0A1B1N5J1</accession>
<feature type="transmembrane region" description="Helical" evidence="8">
    <location>
        <begin position="53"/>
        <end position="72"/>
    </location>
</feature>
<dbReference type="GO" id="GO:0005524">
    <property type="term" value="F:ATP binding"/>
    <property type="evidence" value="ECO:0007669"/>
    <property type="project" value="UniProtKB-KW"/>
</dbReference>
<feature type="transmembrane region" description="Helical" evidence="8">
    <location>
        <begin position="235"/>
        <end position="260"/>
    </location>
</feature>
<proteinExistence type="predicted"/>
<evidence type="ECO:0000256" key="3">
    <source>
        <dbReference type="ARBA" id="ARBA00022741"/>
    </source>
</evidence>
<dbReference type="InterPro" id="IPR011527">
    <property type="entry name" value="ABC1_TM_dom"/>
</dbReference>
<dbReference type="AlphaFoldDB" id="A0A1B1N5J1"/>
<evidence type="ECO:0000256" key="4">
    <source>
        <dbReference type="ARBA" id="ARBA00022840"/>
    </source>
</evidence>
<dbReference type="PROSITE" id="PS50929">
    <property type="entry name" value="ABC_TM1F"/>
    <property type="match status" value="1"/>
</dbReference>
<evidence type="ECO:0000313" key="12">
    <source>
        <dbReference type="Proteomes" id="UP000092573"/>
    </source>
</evidence>
<gene>
    <name evidence="11" type="ORF">AWM70_20600</name>
</gene>
<dbReference type="GO" id="GO:0140359">
    <property type="term" value="F:ABC-type transporter activity"/>
    <property type="evidence" value="ECO:0007669"/>
    <property type="project" value="InterPro"/>
</dbReference>
<evidence type="ECO:0000256" key="6">
    <source>
        <dbReference type="ARBA" id="ARBA00023136"/>
    </source>
</evidence>
<dbReference type="InterPro" id="IPR003593">
    <property type="entry name" value="AAA+_ATPase"/>
</dbReference>
<dbReference type="PANTHER" id="PTHR24221">
    <property type="entry name" value="ATP-BINDING CASSETTE SUB-FAMILY B"/>
    <property type="match status" value="1"/>
</dbReference>
<dbReference type="Gene3D" id="3.40.50.300">
    <property type="entry name" value="P-loop containing nucleotide triphosphate hydrolases"/>
    <property type="match status" value="1"/>
</dbReference>
<keyword evidence="5 8" id="KW-1133">Transmembrane helix</keyword>
<dbReference type="GO" id="GO:0042883">
    <property type="term" value="P:cysteine transport"/>
    <property type="evidence" value="ECO:0007669"/>
    <property type="project" value="InterPro"/>
</dbReference>
<dbReference type="InterPro" id="IPR003439">
    <property type="entry name" value="ABC_transporter-like_ATP-bd"/>
</dbReference>
<evidence type="ECO:0000259" key="10">
    <source>
        <dbReference type="PROSITE" id="PS50929"/>
    </source>
</evidence>
<dbReference type="SMART" id="SM00382">
    <property type="entry name" value="AAA"/>
    <property type="match status" value="1"/>
</dbReference>
<dbReference type="GO" id="GO:0005886">
    <property type="term" value="C:plasma membrane"/>
    <property type="evidence" value="ECO:0007669"/>
    <property type="project" value="UniProtKB-SubCell"/>
</dbReference>
<feature type="transmembrane region" description="Helical" evidence="8">
    <location>
        <begin position="12"/>
        <end position="33"/>
    </location>
</feature>
<comment type="subcellular location">
    <subcellularLocation>
        <location evidence="1">Cell membrane</location>
        <topology evidence="1">Multi-pass membrane protein</topology>
    </subcellularLocation>
</comment>
<dbReference type="EMBL" id="CP014167">
    <property type="protein sequence ID" value="ANS76682.1"/>
    <property type="molecule type" value="Genomic_DNA"/>
</dbReference>
<dbReference type="InterPro" id="IPR036640">
    <property type="entry name" value="ABC1_TM_sf"/>
</dbReference>
<evidence type="ECO:0000313" key="11">
    <source>
        <dbReference type="EMBL" id="ANS76682.1"/>
    </source>
</evidence>
<dbReference type="Pfam" id="PF00005">
    <property type="entry name" value="ABC_tran"/>
    <property type="match status" value="1"/>
</dbReference>
<evidence type="ECO:0000256" key="1">
    <source>
        <dbReference type="ARBA" id="ARBA00004651"/>
    </source>
</evidence>
<dbReference type="InterPro" id="IPR014216">
    <property type="entry name" value="ABC_transptr_CydD"/>
</dbReference>
<dbReference type="GO" id="GO:0016887">
    <property type="term" value="F:ATP hydrolysis activity"/>
    <property type="evidence" value="ECO:0007669"/>
    <property type="project" value="InterPro"/>
</dbReference>
<dbReference type="CDD" id="cd18584">
    <property type="entry name" value="ABC_6TM_AarD_CydD"/>
    <property type="match status" value="1"/>
</dbReference>
<dbReference type="Pfam" id="PF00664">
    <property type="entry name" value="ABC_membrane"/>
    <property type="match status" value="1"/>
</dbReference>
<feature type="region of interest" description="Disordered" evidence="7">
    <location>
        <begin position="314"/>
        <end position="349"/>
    </location>
</feature>
<dbReference type="RefSeq" id="WP_068699583.1">
    <property type="nucleotide sequence ID" value="NZ_CP014167.1"/>
</dbReference>
<dbReference type="KEGG" id="pyg:AWM70_20600"/>
<dbReference type="Gene3D" id="1.20.1560.10">
    <property type="entry name" value="ABC transporter type 1, transmembrane domain"/>
    <property type="match status" value="1"/>
</dbReference>
<evidence type="ECO:0000256" key="2">
    <source>
        <dbReference type="ARBA" id="ARBA00022692"/>
    </source>
</evidence>
<dbReference type="NCBIfam" id="TIGR02857">
    <property type="entry name" value="CydD"/>
    <property type="match status" value="1"/>
</dbReference>
<dbReference type="GO" id="GO:0034040">
    <property type="term" value="F:ATPase-coupled lipid transmembrane transporter activity"/>
    <property type="evidence" value="ECO:0007669"/>
    <property type="project" value="TreeGrafter"/>
</dbReference>
<evidence type="ECO:0000256" key="8">
    <source>
        <dbReference type="SAM" id="Phobius"/>
    </source>
</evidence>
<dbReference type="STRING" id="1462996.AWM70_20600"/>
<dbReference type="PROSITE" id="PS50893">
    <property type="entry name" value="ABC_TRANSPORTER_2"/>
    <property type="match status" value="1"/>
</dbReference>
<dbReference type="InterPro" id="IPR039421">
    <property type="entry name" value="Type_1_exporter"/>
</dbReference>
<dbReference type="InterPro" id="IPR027417">
    <property type="entry name" value="P-loop_NTPase"/>
</dbReference>
<organism evidence="11 12">
    <name type="scientific">Paenibacillus yonginensis</name>
    <dbReference type="NCBI Taxonomy" id="1462996"/>
    <lineage>
        <taxon>Bacteria</taxon>
        <taxon>Bacillati</taxon>
        <taxon>Bacillota</taxon>
        <taxon>Bacilli</taxon>
        <taxon>Bacillales</taxon>
        <taxon>Paenibacillaceae</taxon>
        <taxon>Paenibacillus</taxon>
    </lineage>
</organism>
<evidence type="ECO:0000256" key="7">
    <source>
        <dbReference type="SAM" id="MobiDB-lite"/>
    </source>
</evidence>
<keyword evidence="3" id="KW-0547">Nucleotide-binding</keyword>
<reference evidence="11 12" key="1">
    <citation type="submission" date="2016-01" db="EMBL/GenBank/DDBJ databases">
        <title>Complete Genome Sequence of Paenibacillus yonginensis DCY84, a novel Plant Growth-Promoting Bacteria with Elicitation of Induced Systemic Resistance.</title>
        <authorList>
            <person name="Kim Y.J."/>
            <person name="Yang D.C."/>
            <person name="Sukweenadhi J."/>
        </authorList>
    </citation>
    <scope>NUCLEOTIDE SEQUENCE [LARGE SCALE GENOMIC DNA]</scope>
    <source>
        <strain evidence="11 12">DCY84</strain>
    </source>
</reference>
<dbReference type="OrthoDB" id="9806127at2"/>
<keyword evidence="4 11" id="KW-0067">ATP-binding</keyword>
<keyword evidence="6 8" id="KW-0472">Membrane</keyword>
<feature type="domain" description="ABC transporter" evidence="9">
    <location>
        <begin position="366"/>
        <end position="601"/>
    </location>
</feature>
<keyword evidence="12" id="KW-1185">Reference proteome</keyword>
<keyword evidence="2 8" id="KW-0812">Transmembrane</keyword>
<feature type="transmembrane region" description="Helical" evidence="8">
    <location>
        <begin position="130"/>
        <end position="150"/>
    </location>
</feature>
<dbReference type="SUPFAM" id="SSF52540">
    <property type="entry name" value="P-loop containing nucleoside triphosphate hydrolases"/>
    <property type="match status" value="1"/>
</dbReference>
<feature type="domain" description="ABC transmembrane type-1" evidence="10">
    <location>
        <begin position="16"/>
        <end position="298"/>
    </location>
</feature>
<protein>
    <submittedName>
        <fullName evidence="11">ATP-binding protein</fullName>
    </submittedName>
</protein>
<dbReference type="SUPFAM" id="SSF90123">
    <property type="entry name" value="ABC transporter transmembrane region"/>
    <property type="match status" value="1"/>
</dbReference>
<sequence>MDKNLLKLKGIRTVMAFMAALTFIHTLAVIMQAKWLADAVTGLFNGESLQEQYGSLVLFLLGFTVRQLTNLLQQRLAYRFAERTGSELRKAFVGKLFGLGPRFASREGTGKLVTLVLDGISKYKTYLELFLPRMLATGMTPVLVLLFVFTQDVMSGLILIITMPILIVFMILVGLAARRQTERQIGTYRVLSNHFVDSLRGLETLKYLGRSKGHVRSIEKVSDSYRSATMRTLRVAFMSSFALDFFTMLSVASVAVSLGLRLIDGRLTLLPALTVLILAPEYFLPVRMVGADFHATMDGKEAGETIRAIIAGTDDPETAGSHRTMKAGQTGAPLAAQPGNAVEPMPDRNMKNQTPGQILWTPSSVLKMSGLTVSHGEGDKDSLAGITATLPGTGRIGIIGESGAGKSTLIDVIGGFLKPNAGTFRIDGMEMDNLAVPEWRSLITYIPQRPFLFSGTLAENIAFYAPDASEADIRRAVQAAGLEELLHSLPQGLATLVGGGGRPLSGGQEQRVALARSFLCSRPVMLLDEPTAHLDIETEYELKATMLPMFAGKLVLLATHRLHWMREMDRILVLEQGRLAEMGTHEELMARKGVYYGLVNAEREALA</sequence>
<evidence type="ECO:0000259" key="9">
    <source>
        <dbReference type="PROSITE" id="PS50893"/>
    </source>
</evidence>
<feature type="transmembrane region" description="Helical" evidence="8">
    <location>
        <begin position="156"/>
        <end position="177"/>
    </location>
</feature>
<dbReference type="Proteomes" id="UP000092573">
    <property type="component" value="Chromosome"/>
</dbReference>
<name>A0A1B1N5J1_9BACL</name>